<reference evidence="1" key="2">
    <citation type="journal article" date="2015" name="Fish Shellfish Immunol.">
        <title>Early steps in the European eel (Anguilla anguilla)-Vibrio vulnificus interaction in the gills: Role of the RtxA13 toxin.</title>
        <authorList>
            <person name="Callol A."/>
            <person name="Pajuelo D."/>
            <person name="Ebbesson L."/>
            <person name="Teles M."/>
            <person name="MacKenzie S."/>
            <person name="Amaro C."/>
        </authorList>
    </citation>
    <scope>NUCLEOTIDE SEQUENCE</scope>
</reference>
<proteinExistence type="predicted"/>
<dbReference type="AlphaFoldDB" id="A0A0E9U2F1"/>
<accession>A0A0E9U2F1</accession>
<protein>
    <submittedName>
        <fullName evidence="1">Uncharacterized protein</fullName>
    </submittedName>
</protein>
<evidence type="ECO:0000313" key="1">
    <source>
        <dbReference type="EMBL" id="JAH59981.1"/>
    </source>
</evidence>
<reference evidence="1" key="1">
    <citation type="submission" date="2014-11" db="EMBL/GenBank/DDBJ databases">
        <authorList>
            <person name="Amaro Gonzalez C."/>
        </authorList>
    </citation>
    <scope>NUCLEOTIDE SEQUENCE</scope>
</reference>
<dbReference type="EMBL" id="GBXM01048596">
    <property type="protein sequence ID" value="JAH59981.1"/>
    <property type="molecule type" value="Transcribed_RNA"/>
</dbReference>
<sequence length="36" mass="4027">MNIAFKESKTPSNLRPLNRCSPAVLCEYLSVRSATE</sequence>
<organism evidence="1">
    <name type="scientific">Anguilla anguilla</name>
    <name type="common">European freshwater eel</name>
    <name type="synonym">Muraena anguilla</name>
    <dbReference type="NCBI Taxonomy" id="7936"/>
    <lineage>
        <taxon>Eukaryota</taxon>
        <taxon>Metazoa</taxon>
        <taxon>Chordata</taxon>
        <taxon>Craniata</taxon>
        <taxon>Vertebrata</taxon>
        <taxon>Euteleostomi</taxon>
        <taxon>Actinopterygii</taxon>
        <taxon>Neopterygii</taxon>
        <taxon>Teleostei</taxon>
        <taxon>Anguilliformes</taxon>
        <taxon>Anguillidae</taxon>
        <taxon>Anguilla</taxon>
    </lineage>
</organism>
<name>A0A0E9U2F1_ANGAN</name>